<dbReference type="PANTHER" id="PTHR37984">
    <property type="entry name" value="PROTEIN CBG26694"/>
    <property type="match status" value="1"/>
</dbReference>
<dbReference type="InterPro" id="IPR050951">
    <property type="entry name" value="Retrovirus_Pol_polyprotein"/>
</dbReference>
<evidence type="ECO:0008006" key="3">
    <source>
        <dbReference type="Google" id="ProtNLM"/>
    </source>
</evidence>
<reference evidence="1" key="1">
    <citation type="submission" date="2023-06" db="EMBL/GenBank/DDBJ databases">
        <title>Male Hemibagrus guttatus genome.</title>
        <authorList>
            <person name="Bian C."/>
        </authorList>
    </citation>
    <scope>NUCLEOTIDE SEQUENCE</scope>
    <source>
        <strain evidence="1">Male_cb2023</strain>
        <tissue evidence="1">Muscle</tissue>
    </source>
</reference>
<sequence>MDHLFHLREVLSNLRKAGLTANSRKCHVGLTKAMYLGYCIGWGLLRPKENKVEAIRDYQRPTTKKQVCAFLGYYSLVRPQELAIRSAAKLFTLRQKNTVESQALPATQGLRRET</sequence>
<gene>
    <name evidence="1" type="ORF">QTP70_001285</name>
</gene>
<dbReference type="EMBL" id="JAUCMX010000021">
    <property type="protein sequence ID" value="KAK3514014.1"/>
    <property type="molecule type" value="Genomic_DNA"/>
</dbReference>
<keyword evidence="2" id="KW-1185">Reference proteome</keyword>
<dbReference type="InterPro" id="IPR043128">
    <property type="entry name" value="Rev_trsase/Diguanyl_cyclase"/>
</dbReference>
<dbReference type="PANTHER" id="PTHR37984:SF5">
    <property type="entry name" value="PROTEIN NYNRIN-LIKE"/>
    <property type="match status" value="1"/>
</dbReference>
<dbReference type="AlphaFoldDB" id="A0AAE0Q4P7"/>
<dbReference type="InterPro" id="IPR043502">
    <property type="entry name" value="DNA/RNA_pol_sf"/>
</dbReference>
<dbReference type="SUPFAM" id="SSF56672">
    <property type="entry name" value="DNA/RNA polymerases"/>
    <property type="match status" value="1"/>
</dbReference>
<dbReference type="Proteomes" id="UP001274896">
    <property type="component" value="Unassembled WGS sequence"/>
</dbReference>
<evidence type="ECO:0000313" key="1">
    <source>
        <dbReference type="EMBL" id="KAK3514014.1"/>
    </source>
</evidence>
<protein>
    <recommendedName>
        <fullName evidence="3">Reverse transcriptase</fullName>
    </recommendedName>
</protein>
<organism evidence="1 2">
    <name type="scientific">Hemibagrus guttatus</name>
    <dbReference type="NCBI Taxonomy" id="175788"/>
    <lineage>
        <taxon>Eukaryota</taxon>
        <taxon>Metazoa</taxon>
        <taxon>Chordata</taxon>
        <taxon>Craniata</taxon>
        <taxon>Vertebrata</taxon>
        <taxon>Euteleostomi</taxon>
        <taxon>Actinopterygii</taxon>
        <taxon>Neopterygii</taxon>
        <taxon>Teleostei</taxon>
        <taxon>Ostariophysi</taxon>
        <taxon>Siluriformes</taxon>
        <taxon>Bagridae</taxon>
        <taxon>Hemibagrus</taxon>
    </lineage>
</organism>
<proteinExistence type="predicted"/>
<accession>A0AAE0Q4P7</accession>
<evidence type="ECO:0000313" key="2">
    <source>
        <dbReference type="Proteomes" id="UP001274896"/>
    </source>
</evidence>
<dbReference type="Gene3D" id="3.30.70.270">
    <property type="match status" value="1"/>
</dbReference>
<comment type="caution">
    <text evidence="1">The sequence shown here is derived from an EMBL/GenBank/DDBJ whole genome shotgun (WGS) entry which is preliminary data.</text>
</comment>
<name>A0AAE0Q4P7_9TELE</name>